<gene>
    <name evidence="1" type="ORF">MSG28_008611</name>
</gene>
<keyword evidence="2" id="KW-1185">Reference proteome</keyword>
<evidence type="ECO:0000313" key="2">
    <source>
        <dbReference type="Proteomes" id="UP001064048"/>
    </source>
</evidence>
<evidence type="ECO:0000313" key="1">
    <source>
        <dbReference type="EMBL" id="KAI8420015.1"/>
    </source>
</evidence>
<dbReference type="EMBL" id="CM046114">
    <property type="protein sequence ID" value="KAI8420015.1"/>
    <property type="molecule type" value="Genomic_DNA"/>
</dbReference>
<name>A0ACC0J7G5_CHOFU</name>
<sequence length="295" mass="33155">MNVKGSFCQIKLMKHRTWKRKFRDMQHLFQWHVLFLGLTITSMLTVVYSMLDDYGPWWFILAVMPFSLTGGFTVLITGAYCYVSDITTTDQRTFRMTLLEATFSAGSIVGAVMSSYLLRSVGNVYLLLIVTALYVIGYAFTNVYLNESLTGALREMINECFKHRPNNGRAQIILLTSANTLTIFILYGTSNLDYLYTREKLHWAMKEYSLYSGASASISFLRVISAPLIRSHLTKALPIEDIAKVFALLCAMESICPIIAPLVYNSLYGYTLDSFPGAFYVLSASINGLCVVLLG</sequence>
<dbReference type="Proteomes" id="UP001064048">
    <property type="component" value="Chromosome 14"/>
</dbReference>
<comment type="caution">
    <text evidence="1">The sequence shown here is derived from an EMBL/GenBank/DDBJ whole genome shotgun (WGS) entry which is preliminary data.</text>
</comment>
<proteinExistence type="predicted"/>
<protein>
    <submittedName>
        <fullName evidence="1">Uncharacterized protein</fullName>
    </submittedName>
</protein>
<organism evidence="1 2">
    <name type="scientific">Choristoneura fumiferana</name>
    <name type="common">Spruce budworm moth</name>
    <name type="synonym">Archips fumiferana</name>
    <dbReference type="NCBI Taxonomy" id="7141"/>
    <lineage>
        <taxon>Eukaryota</taxon>
        <taxon>Metazoa</taxon>
        <taxon>Ecdysozoa</taxon>
        <taxon>Arthropoda</taxon>
        <taxon>Hexapoda</taxon>
        <taxon>Insecta</taxon>
        <taxon>Pterygota</taxon>
        <taxon>Neoptera</taxon>
        <taxon>Endopterygota</taxon>
        <taxon>Lepidoptera</taxon>
        <taxon>Glossata</taxon>
        <taxon>Ditrysia</taxon>
        <taxon>Tortricoidea</taxon>
        <taxon>Tortricidae</taxon>
        <taxon>Tortricinae</taxon>
        <taxon>Choristoneura</taxon>
    </lineage>
</organism>
<accession>A0ACC0J7G5</accession>
<reference evidence="1 2" key="1">
    <citation type="journal article" date="2022" name="Genome Biol. Evol.">
        <title>The Spruce Budworm Genome: Reconstructing the Evolutionary History of Antifreeze Proteins.</title>
        <authorList>
            <person name="Beliveau C."/>
            <person name="Gagne P."/>
            <person name="Picq S."/>
            <person name="Vernygora O."/>
            <person name="Keeling C.I."/>
            <person name="Pinkney K."/>
            <person name="Doucet D."/>
            <person name="Wen F."/>
            <person name="Johnston J.S."/>
            <person name="Maaroufi H."/>
            <person name="Boyle B."/>
            <person name="Laroche J."/>
            <person name="Dewar K."/>
            <person name="Juretic N."/>
            <person name="Blackburn G."/>
            <person name="Nisole A."/>
            <person name="Brunet B."/>
            <person name="Brandao M."/>
            <person name="Lumley L."/>
            <person name="Duan J."/>
            <person name="Quan G."/>
            <person name="Lucarotti C.J."/>
            <person name="Roe A.D."/>
            <person name="Sperling F.A.H."/>
            <person name="Levesque R.C."/>
            <person name="Cusson M."/>
        </authorList>
    </citation>
    <scope>NUCLEOTIDE SEQUENCE [LARGE SCALE GENOMIC DNA]</scope>
    <source>
        <strain evidence="1">Glfc:IPQL:Cfum</strain>
    </source>
</reference>